<feature type="region of interest" description="Leucine repeat I (LRI)" evidence="3">
    <location>
        <begin position="97"/>
        <end position="157"/>
    </location>
</feature>
<proteinExistence type="inferred from homology"/>
<evidence type="ECO:0000313" key="4">
    <source>
        <dbReference type="EMBL" id="CAH9072792.1"/>
    </source>
</evidence>
<dbReference type="AlphaFoldDB" id="A0AAV0CEV9"/>
<feature type="short sequence motif" description="VHIID" evidence="3">
    <location>
        <begin position="207"/>
        <end position="211"/>
    </location>
</feature>
<evidence type="ECO:0000256" key="2">
    <source>
        <dbReference type="ARBA" id="ARBA00023163"/>
    </source>
</evidence>
<accession>A0AAV0CEV9</accession>
<comment type="similarity">
    <text evidence="3">Belongs to the GRAS family.</text>
</comment>
<dbReference type="Proteomes" id="UP001152523">
    <property type="component" value="Unassembled WGS sequence"/>
</dbReference>
<dbReference type="PANTHER" id="PTHR31636">
    <property type="entry name" value="OSJNBA0084A10.13 PROTEIN-RELATED"/>
    <property type="match status" value="1"/>
</dbReference>
<evidence type="ECO:0000313" key="5">
    <source>
        <dbReference type="Proteomes" id="UP001152523"/>
    </source>
</evidence>
<name>A0AAV0CEV9_9ASTE</name>
<evidence type="ECO:0000256" key="1">
    <source>
        <dbReference type="ARBA" id="ARBA00023015"/>
    </source>
</evidence>
<dbReference type="PROSITE" id="PS50985">
    <property type="entry name" value="GRAS"/>
    <property type="match status" value="1"/>
</dbReference>
<dbReference type="Pfam" id="PF03514">
    <property type="entry name" value="GRAS"/>
    <property type="match status" value="1"/>
</dbReference>
<evidence type="ECO:0000256" key="3">
    <source>
        <dbReference type="PROSITE-ProRule" id="PRU01191"/>
    </source>
</evidence>
<reference evidence="4" key="1">
    <citation type="submission" date="2022-07" db="EMBL/GenBank/DDBJ databases">
        <authorList>
            <person name="Macas J."/>
            <person name="Novak P."/>
            <person name="Neumann P."/>
        </authorList>
    </citation>
    <scope>NUCLEOTIDE SEQUENCE</scope>
</reference>
<keyword evidence="2" id="KW-0804">Transcription</keyword>
<gene>
    <name evidence="4" type="ORF">CEPIT_LOCUS4406</name>
</gene>
<feature type="region of interest" description="SAW" evidence="3">
    <location>
        <begin position="390"/>
        <end position="464"/>
    </location>
</feature>
<comment type="caution">
    <text evidence="4">The sequence shown here is derived from an EMBL/GenBank/DDBJ whole genome shotgun (WGS) entry which is preliminary data.</text>
</comment>
<dbReference type="InterPro" id="IPR005202">
    <property type="entry name" value="TF_GRAS"/>
</dbReference>
<dbReference type="EMBL" id="CAMAPF010000023">
    <property type="protein sequence ID" value="CAH9072792.1"/>
    <property type="molecule type" value="Genomic_DNA"/>
</dbReference>
<comment type="caution">
    <text evidence="3">Lacks conserved residue(s) required for the propagation of feature annotation.</text>
</comment>
<sequence>MNTPNTLCYRWPHAMQQPAAESSSYSCFAELTNNYNISISSPSCIPSDDETNNYLKEKLRELENVVLGPEEDPDPDPEIDPPETVSWTQMMEAITGGDIKQVLIACAKAVSVKDWSTAGCLMGELRKMVSVTGDPIQRVGAYMLEGLVARLAASGSSIYTAMRFRDPGFFDTVMFNHILFEVCPYFKFGHMSANGSIADAMKGEAQVHIIDFQIGQGNQWVSLIQAFARRPGGPPHIRMTGIDGISSSADDGVGVKLSHLAASCKVPFDFHHAYMYENEVHLENLRIHPGEALAVNFGFILHRVPDESVSTQNHRDRLLRQVRSLNPKVVTLVEQESNTNTAPFLPRFLETLDYYTAVFESIDAVLQRDHKNRILVEQHCLAKGVVNVVSCEGTDRVERHEVMGKWKSRFLMAGFQPYPLNPQVNRTIKELLGNYSNQYRLEVRNDTLYLGWKDRDLVASCAWK</sequence>
<protein>
    <submittedName>
        <fullName evidence="4">Uncharacterized protein</fullName>
    </submittedName>
</protein>
<feature type="region of interest" description="VHIID" evidence="3">
    <location>
        <begin position="176"/>
        <end position="241"/>
    </location>
</feature>
<keyword evidence="1" id="KW-0805">Transcription regulation</keyword>
<keyword evidence="5" id="KW-1185">Reference proteome</keyword>
<organism evidence="4 5">
    <name type="scientific">Cuscuta epithymum</name>
    <dbReference type="NCBI Taxonomy" id="186058"/>
    <lineage>
        <taxon>Eukaryota</taxon>
        <taxon>Viridiplantae</taxon>
        <taxon>Streptophyta</taxon>
        <taxon>Embryophyta</taxon>
        <taxon>Tracheophyta</taxon>
        <taxon>Spermatophyta</taxon>
        <taxon>Magnoliopsida</taxon>
        <taxon>eudicotyledons</taxon>
        <taxon>Gunneridae</taxon>
        <taxon>Pentapetalae</taxon>
        <taxon>asterids</taxon>
        <taxon>lamiids</taxon>
        <taxon>Solanales</taxon>
        <taxon>Convolvulaceae</taxon>
        <taxon>Cuscuteae</taxon>
        <taxon>Cuscuta</taxon>
        <taxon>Cuscuta subgen. Cuscuta</taxon>
    </lineage>
</organism>